<organism evidence="2 3">
    <name type="scientific">Tripterygium wilfordii</name>
    <name type="common">Thunder God vine</name>
    <dbReference type="NCBI Taxonomy" id="458696"/>
    <lineage>
        <taxon>Eukaryota</taxon>
        <taxon>Viridiplantae</taxon>
        <taxon>Streptophyta</taxon>
        <taxon>Embryophyta</taxon>
        <taxon>Tracheophyta</taxon>
        <taxon>Spermatophyta</taxon>
        <taxon>Magnoliopsida</taxon>
        <taxon>eudicotyledons</taxon>
        <taxon>Gunneridae</taxon>
        <taxon>Pentapetalae</taxon>
        <taxon>rosids</taxon>
        <taxon>fabids</taxon>
        <taxon>Celastrales</taxon>
        <taxon>Celastraceae</taxon>
        <taxon>Tripterygium</taxon>
    </lineage>
</organism>
<dbReference type="InterPro" id="IPR036038">
    <property type="entry name" value="Aminotransferase-like"/>
</dbReference>
<reference evidence="2 3" key="1">
    <citation type="journal article" date="2020" name="Nat. Commun.">
        <title>Genome of Tripterygium wilfordii and identification of cytochrome P450 involved in triptolide biosynthesis.</title>
        <authorList>
            <person name="Tu L."/>
            <person name="Su P."/>
            <person name="Zhang Z."/>
            <person name="Gao L."/>
            <person name="Wang J."/>
            <person name="Hu T."/>
            <person name="Zhou J."/>
            <person name="Zhang Y."/>
            <person name="Zhao Y."/>
            <person name="Liu Y."/>
            <person name="Song Y."/>
            <person name="Tong Y."/>
            <person name="Lu Y."/>
            <person name="Yang J."/>
            <person name="Xu C."/>
            <person name="Jia M."/>
            <person name="Peters R.J."/>
            <person name="Huang L."/>
            <person name="Gao W."/>
        </authorList>
    </citation>
    <scope>NUCLEOTIDE SEQUENCE [LARGE SCALE GENOMIC DNA]</scope>
    <source>
        <strain evidence="3">cv. XIE 37</strain>
        <tissue evidence="2">Leaf</tissue>
    </source>
</reference>
<feature type="region of interest" description="Disordered" evidence="1">
    <location>
        <begin position="1"/>
        <end position="29"/>
    </location>
</feature>
<dbReference type="InterPro" id="IPR001544">
    <property type="entry name" value="Aminotrans_IV"/>
</dbReference>
<evidence type="ECO:0000313" key="3">
    <source>
        <dbReference type="Proteomes" id="UP000593562"/>
    </source>
</evidence>
<accession>A0A7J7C603</accession>
<dbReference type="Proteomes" id="UP000593562">
    <property type="component" value="Unassembled WGS sequence"/>
</dbReference>
<dbReference type="PANTHER" id="PTHR47703:SF2">
    <property type="entry name" value="D-AMINOACID AMINOTRANSFERASE-LIKE PLP-DEPENDENT ENZYMES SUPERFAMILY PROTEIN"/>
    <property type="match status" value="1"/>
</dbReference>
<dbReference type="Pfam" id="PF01063">
    <property type="entry name" value="Aminotran_4"/>
    <property type="match status" value="1"/>
</dbReference>
<gene>
    <name evidence="2" type="ORF">HS088_TW21G01699</name>
</gene>
<keyword evidence="3" id="KW-1185">Reference proteome</keyword>
<dbReference type="Gene3D" id="3.20.10.10">
    <property type="entry name" value="D-amino Acid Aminotransferase, subunit A, domain 2"/>
    <property type="match status" value="1"/>
</dbReference>
<dbReference type="FunCoup" id="A0A7J7C603">
    <property type="interactions" value="785"/>
</dbReference>
<proteinExistence type="predicted"/>
<dbReference type="InParanoid" id="A0A7J7C603"/>
<evidence type="ECO:0000313" key="2">
    <source>
        <dbReference type="EMBL" id="KAF5729532.1"/>
    </source>
</evidence>
<evidence type="ECO:0000256" key="1">
    <source>
        <dbReference type="SAM" id="MobiDB-lite"/>
    </source>
</evidence>
<comment type="caution">
    <text evidence="2">The sequence shown here is derived from an EMBL/GenBank/DDBJ whole genome shotgun (WGS) entry which is preliminary data.</text>
</comment>
<dbReference type="PANTHER" id="PTHR47703">
    <property type="entry name" value="D-AMINOACID AMINOTRANSFERASE-LIKE PLP-DEPENDENT ENZYMES SUPERFAMILY PROTEIN"/>
    <property type="match status" value="1"/>
</dbReference>
<dbReference type="EMBL" id="JAAARO010000021">
    <property type="protein sequence ID" value="KAF5729532.1"/>
    <property type="molecule type" value="Genomic_DNA"/>
</dbReference>
<sequence>MGSLGFGPVSEEQATEPMKLTEKTPSSAHQKAEMASSRFLFSNGVLSHSSDIPDVRTFLESNPGAYTTTRTHNNASCLLFWERHLRRLANSARILCESNPPLLFKSGKSTHSLSLLPSVWESVIRTQVNESMREVLPVALGGRRYGEELAVTAHVSGDLMTFSENKTVDEENLSKALDVHVHIGAYVPPEFGVGGTGAHLAVVGRGRDVAAAKYSEWVRLRKPLEKLRPPSVTELLLSNDGDRILEGCLTNFFVVCPKDIDEIGGEYLHDYKGAHLFEVQTAPIGDGVLPGIIRQLVIDVCLSKGISVREVAPSWFEHEKWKEAFITNSLRLMQHVQKIQVPISWESIEQKTWQEIVWKEKHFKESPGKLITLIQKEIMDRADLEGYPCINFA</sequence>
<dbReference type="SUPFAM" id="SSF56752">
    <property type="entry name" value="D-aminoacid aminotransferase-like PLP-dependent enzymes"/>
    <property type="match status" value="1"/>
</dbReference>
<dbReference type="GO" id="GO:0003824">
    <property type="term" value="F:catalytic activity"/>
    <property type="evidence" value="ECO:0007669"/>
    <property type="project" value="InterPro"/>
</dbReference>
<evidence type="ECO:0008006" key="4">
    <source>
        <dbReference type="Google" id="ProtNLM"/>
    </source>
</evidence>
<name>A0A7J7C603_TRIWF</name>
<dbReference type="AlphaFoldDB" id="A0A7J7C603"/>
<dbReference type="InterPro" id="IPR043132">
    <property type="entry name" value="BCAT-like_C"/>
</dbReference>
<protein>
    <recommendedName>
        <fullName evidence="4">Class IV aminotransferase</fullName>
    </recommendedName>
</protein>